<protein>
    <recommendedName>
        <fullName evidence="9">TLC domain-containing protein</fullName>
    </recommendedName>
</protein>
<dbReference type="PANTHER" id="PTHR12290">
    <property type="entry name" value="CORNICHON-RELATED"/>
    <property type="match status" value="1"/>
</dbReference>
<evidence type="ECO:0000313" key="7">
    <source>
        <dbReference type="EMBL" id="WIA19402.1"/>
    </source>
</evidence>
<keyword evidence="4 6" id="KW-1133">Transmembrane helix</keyword>
<evidence type="ECO:0008006" key="9">
    <source>
        <dbReference type="Google" id="ProtNLM"/>
    </source>
</evidence>
<feature type="transmembrane region" description="Helical" evidence="6">
    <location>
        <begin position="89"/>
        <end position="107"/>
    </location>
</feature>
<comment type="subcellular location">
    <subcellularLocation>
        <location evidence="1">Membrane</location>
        <topology evidence="1">Multi-pass membrane protein</topology>
    </subcellularLocation>
</comment>
<gene>
    <name evidence="7" type="ORF">OEZ85_004022</name>
</gene>
<comment type="similarity">
    <text evidence="2">Belongs to the cornichon family.</text>
</comment>
<keyword evidence="8" id="KW-1185">Reference proteome</keyword>
<name>A0ABY8UD30_TETOB</name>
<dbReference type="InterPro" id="IPR003377">
    <property type="entry name" value="Cornichon"/>
</dbReference>
<proteinExistence type="inferred from homology"/>
<organism evidence="7 8">
    <name type="scientific">Tetradesmus obliquus</name>
    <name type="common">Green alga</name>
    <name type="synonym">Acutodesmus obliquus</name>
    <dbReference type="NCBI Taxonomy" id="3088"/>
    <lineage>
        <taxon>Eukaryota</taxon>
        <taxon>Viridiplantae</taxon>
        <taxon>Chlorophyta</taxon>
        <taxon>core chlorophytes</taxon>
        <taxon>Chlorophyceae</taxon>
        <taxon>CS clade</taxon>
        <taxon>Sphaeropleales</taxon>
        <taxon>Scenedesmaceae</taxon>
        <taxon>Tetradesmus</taxon>
    </lineage>
</organism>
<keyword evidence="3 6" id="KW-0812">Transmembrane</keyword>
<evidence type="ECO:0000256" key="2">
    <source>
        <dbReference type="ARBA" id="ARBA00010095"/>
    </source>
</evidence>
<evidence type="ECO:0000313" key="8">
    <source>
        <dbReference type="Proteomes" id="UP001244341"/>
    </source>
</evidence>
<evidence type="ECO:0000256" key="4">
    <source>
        <dbReference type="ARBA" id="ARBA00022989"/>
    </source>
</evidence>
<evidence type="ECO:0000256" key="1">
    <source>
        <dbReference type="ARBA" id="ARBA00004141"/>
    </source>
</evidence>
<accession>A0ABY8UD30</accession>
<evidence type="ECO:0000256" key="6">
    <source>
        <dbReference type="SAM" id="Phobius"/>
    </source>
</evidence>
<dbReference type="Pfam" id="PF03311">
    <property type="entry name" value="Cornichon"/>
    <property type="match status" value="1"/>
</dbReference>
<evidence type="ECO:0000256" key="3">
    <source>
        <dbReference type="ARBA" id="ARBA00022692"/>
    </source>
</evidence>
<evidence type="ECO:0000256" key="5">
    <source>
        <dbReference type="ARBA" id="ARBA00023136"/>
    </source>
</evidence>
<dbReference type="EMBL" id="CP126217">
    <property type="protein sequence ID" value="WIA19402.1"/>
    <property type="molecule type" value="Genomic_DNA"/>
</dbReference>
<keyword evidence="5 6" id="KW-0472">Membrane</keyword>
<reference evidence="7 8" key="1">
    <citation type="submission" date="2023-05" db="EMBL/GenBank/DDBJ databases">
        <title>A 100% complete, gapless, phased diploid assembly of the Scenedesmus obliquus UTEX 3031 genome.</title>
        <authorList>
            <person name="Biondi T.C."/>
            <person name="Hanschen E.R."/>
            <person name="Kwon T."/>
            <person name="Eng W."/>
            <person name="Kruse C.P.S."/>
            <person name="Koehler S.I."/>
            <person name="Kunde Y."/>
            <person name="Gleasner C.D."/>
            <person name="You Mak K.T."/>
            <person name="Polle J."/>
            <person name="Hovde B.T."/>
            <person name="Starkenburg S.R."/>
        </authorList>
    </citation>
    <scope>NUCLEOTIDE SEQUENCE [LARGE SCALE GENOMIC DNA]</scope>
    <source>
        <strain evidence="7 8">DOE0152z</strain>
    </source>
</reference>
<dbReference type="Proteomes" id="UP001244341">
    <property type="component" value="Chromosome 10b"/>
</dbReference>
<dbReference type="SMART" id="SM01398">
    <property type="entry name" value="Cornichon"/>
    <property type="match status" value="1"/>
</dbReference>
<feature type="transmembrane region" description="Helical" evidence="6">
    <location>
        <begin position="32"/>
        <end position="62"/>
    </location>
</feature>
<sequence>MYAIVCLTDLENDFINPFDLSSKMNRFVTHELVAHAVMAALLLLSGNWFCGACLAAVLAYMLHLHTHRLLHVDTTDAFRQLPQQKKQRFILLGAHLLLFVLVVYRLIETALLTLLTAEGRAMTKKLLHEAAASIHGY</sequence>